<evidence type="ECO:0000313" key="2">
    <source>
        <dbReference type="Proteomes" id="UP000292118"/>
    </source>
</evidence>
<dbReference type="EMBL" id="CP035493">
    <property type="protein sequence ID" value="QAY69968.1"/>
    <property type="molecule type" value="Genomic_DNA"/>
</dbReference>
<accession>A0A4P6FH65</accession>
<dbReference type="RefSeq" id="WP_129187481.1">
    <property type="nucleotide sequence ID" value="NZ_CP035493.1"/>
</dbReference>
<keyword evidence="2" id="KW-1185">Reference proteome</keyword>
<evidence type="ECO:0000313" key="1">
    <source>
        <dbReference type="EMBL" id="QAY69968.1"/>
    </source>
</evidence>
<reference evidence="1 2" key="1">
    <citation type="submission" date="2019-01" db="EMBL/GenBank/DDBJ databases">
        <title>Genome sequencing of strain FW10M-9.</title>
        <authorList>
            <person name="Heo J."/>
            <person name="Kim S.-J."/>
            <person name="Kim J.-S."/>
            <person name="Hong S.-B."/>
            <person name="Kwon S.-W."/>
        </authorList>
    </citation>
    <scope>NUCLEOTIDE SEQUENCE [LARGE SCALE GENOMIC DNA]</scope>
    <source>
        <strain evidence="1 2">FW10M-9</strain>
    </source>
</reference>
<organism evidence="1 2">
    <name type="scientific">Xylanimonas protaetiae</name>
    <dbReference type="NCBI Taxonomy" id="2509457"/>
    <lineage>
        <taxon>Bacteria</taxon>
        <taxon>Bacillati</taxon>
        <taxon>Actinomycetota</taxon>
        <taxon>Actinomycetes</taxon>
        <taxon>Micrococcales</taxon>
        <taxon>Promicromonosporaceae</taxon>
        <taxon>Xylanimonas</taxon>
    </lineage>
</organism>
<dbReference type="Proteomes" id="UP000292118">
    <property type="component" value="Chromosome"/>
</dbReference>
<dbReference type="AlphaFoldDB" id="A0A4P6FH65"/>
<name>A0A4P6FH65_9MICO</name>
<sequence length="62" mass="7094">MLMIIKVEDGTAIVCEEHEIAAVVKQWVPEYSHEAADVLQFAYMRGEDTRRREFALGIAIRS</sequence>
<gene>
    <name evidence="1" type="ORF">ET471_07930</name>
</gene>
<proteinExistence type="predicted"/>
<dbReference type="KEGG" id="xya:ET471_07930"/>
<protein>
    <submittedName>
        <fullName evidence="1">Uncharacterized protein</fullName>
    </submittedName>
</protein>